<evidence type="ECO:0000256" key="1">
    <source>
        <dbReference type="SAM" id="MobiDB-lite"/>
    </source>
</evidence>
<accession>A0A445A1Z3</accession>
<dbReference type="EMBL" id="SDMP01000013">
    <property type="protein sequence ID" value="RYR20392.1"/>
    <property type="molecule type" value="Genomic_DNA"/>
</dbReference>
<comment type="caution">
    <text evidence="2">The sequence shown here is derived from an EMBL/GenBank/DDBJ whole genome shotgun (WGS) entry which is preliminary data.</text>
</comment>
<organism evidence="2 3">
    <name type="scientific">Arachis hypogaea</name>
    <name type="common">Peanut</name>
    <dbReference type="NCBI Taxonomy" id="3818"/>
    <lineage>
        <taxon>Eukaryota</taxon>
        <taxon>Viridiplantae</taxon>
        <taxon>Streptophyta</taxon>
        <taxon>Embryophyta</taxon>
        <taxon>Tracheophyta</taxon>
        <taxon>Spermatophyta</taxon>
        <taxon>Magnoliopsida</taxon>
        <taxon>eudicotyledons</taxon>
        <taxon>Gunneridae</taxon>
        <taxon>Pentapetalae</taxon>
        <taxon>rosids</taxon>
        <taxon>fabids</taxon>
        <taxon>Fabales</taxon>
        <taxon>Fabaceae</taxon>
        <taxon>Papilionoideae</taxon>
        <taxon>50 kb inversion clade</taxon>
        <taxon>dalbergioids sensu lato</taxon>
        <taxon>Dalbergieae</taxon>
        <taxon>Pterocarpus clade</taxon>
        <taxon>Arachis</taxon>
    </lineage>
</organism>
<evidence type="ECO:0000313" key="3">
    <source>
        <dbReference type="Proteomes" id="UP000289738"/>
    </source>
</evidence>
<evidence type="ECO:0000313" key="2">
    <source>
        <dbReference type="EMBL" id="RYR20392.1"/>
    </source>
</evidence>
<protein>
    <submittedName>
        <fullName evidence="2">Uncharacterized protein</fullName>
    </submittedName>
</protein>
<feature type="compositionally biased region" description="Basic and acidic residues" evidence="1">
    <location>
        <begin position="57"/>
        <end position="68"/>
    </location>
</feature>
<feature type="region of interest" description="Disordered" evidence="1">
    <location>
        <begin position="57"/>
        <end position="86"/>
    </location>
</feature>
<sequence length="86" mass="9882">MVYRARSRPLGNPTTWPVYHGPRFVPNPFLKRVTKDRPKITQLLNEMDTRIIRDPRNYKQYGAKDHNRSRCRQGGGSNAGGATQNT</sequence>
<dbReference type="AlphaFoldDB" id="A0A445A1Z3"/>
<keyword evidence="3" id="KW-1185">Reference proteome</keyword>
<gene>
    <name evidence="2" type="ORF">Ahy_B03g065502</name>
</gene>
<reference evidence="2 3" key="1">
    <citation type="submission" date="2019-01" db="EMBL/GenBank/DDBJ databases">
        <title>Sequencing of cultivated peanut Arachis hypogaea provides insights into genome evolution and oil improvement.</title>
        <authorList>
            <person name="Chen X."/>
        </authorList>
    </citation>
    <scope>NUCLEOTIDE SEQUENCE [LARGE SCALE GENOMIC DNA]</scope>
    <source>
        <strain evidence="3">cv. Fuhuasheng</strain>
        <tissue evidence="2">Leaves</tissue>
    </source>
</reference>
<proteinExistence type="predicted"/>
<name>A0A445A1Z3_ARAHY</name>
<dbReference type="Proteomes" id="UP000289738">
    <property type="component" value="Chromosome B03"/>
</dbReference>